<name>A0ABR3P7U7_9PEZI</name>
<feature type="compositionally biased region" description="Polar residues" evidence="1">
    <location>
        <begin position="254"/>
        <end position="278"/>
    </location>
</feature>
<feature type="region of interest" description="Disordered" evidence="1">
    <location>
        <begin position="534"/>
        <end position="690"/>
    </location>
</feature>
<feature type="compositionally biased region" description="Basic and acidic residues" evidence="1">
    <location>
        <begin position="68"/>
        <end position="83"/>
    </location>
</feature>
<gene>
    <name evidence="2" type="ORF">AAFC00_005963</name>
</gene>
<feature type="region of interest" description="Disordered" evidence="1">
    <location>
        <begin position="397"/>
        <end position="422"/>
    </location>
</feature>
<feature type="compositionally biased region" description="Polar residues" evidence="1">
    <location>
        <begin position="916"/>
        <end position="928"/>
    </location>
</feature>
<dbReference type="Proteomes" id="UP001562354">
    <property type="component" value="Unassembled WGS sequence"/>
</dbReference>
<feature type="compositionally biased region" description="Polar residues" evidence="1">
    <location>
        <begin position="735"/>
        <end position="744"/>
    </location>
</feature>
<keyword evidence="3" id="KW-1185">Reference proteome</keyword>
<feature type="compositionally biased region" description="Pro residues" evidence="1">
    <location>
        <begin position="539"/>
        <end position="551"/>
    </location>
</feature>
<organism evidence="2 3">
    <name type="scientific">Neodothiora populina</name>
    <dbReference type="NCBI Taxonomy" id="2781224"/>
    <lineage>
        <taxon>Eukaryota</taxon>
        <taxon>Fungi</taxon>
        <taxon>Dikarya</taxon>
        <taxon>Ascomycota</taxon>
        <taxon>Pezizomycotina</taxon>
        <taxon>Dothideomycetes</taxon>
        <taxon>Dothideomycetidae</taxon>
        <taxon>Dothideales</taxon>
        <taxon>Dothioraceae</taxon>
        <taxon>Neodothiora</taxon>
    </lineage>
</organism>
<feature type="compositionally biased region" description="Acidic residues" evidence="1">
    <location>
        <begin position="621"/>
        <end position="631"/>
    </location>
</feature>
<feature type="region of interest" description="Disordered" evidence="1">
    <location>
        <begin position="1"/>
        <end position="47"/>
    </location>
</feature>
<proteinExistence type="predicted"/>
<feature type="compositionally biased region" description="Basic and acidic residues" evidence="1">
    <location>
        <begin position="664"/>
        <end position="673"/>
    </location>
</feature>
<feature type="compositionally biased region" description="Polar residues" evidence="1">
    <location>
        <begin position="294"/>
        <end position="303"/>
    </location>
</feature>
<feature type="compositionally biased region" description="Polar residues" evidence="1">
    <location>
        <begin position="969"/>
        <end position="984"/>
    </location>
</feature>
<feature type="compositionally biased region" description="Acidic residues" evidence="1">
    <location>
        <begin position="565"/>
        <end position="575"/>
    </location>
</feature>
<feature type="compositionally biased region" description="Polar residues" evidence="1">
    <location>
        <begin position="460"/>
        <end position="477"/>
    </location>
</feature>
<evidence type="ECO:0000256" key="1">
    <source>
        <dbReference type="SAM" id="MobiDB-lite"/>
    </source>
</evidence>
<feature type="compositionally biased region" description="Low complexity" evidence="1">
    <location>
        <begin position="279"/>
        <end position="290"/>
    </location>
</feature>
<feature type="compositionally biased region" description="Low complexity" evidence="1">
    <location>
        <begin position="1039"/>
        <end position="1051"/>
    </location>
</feature>
<reference evidence="2 3" key="1">
    <citation type="submission" date="2024-07" db="EMBL/GenBank/DDBJ databases">
        <title>Draft sequence of the Neodothiora populina.</title>
        <authorList>
            <person name="Drown D.D."/>
            <person name="Schuette U.S."/>
            <person name="Buechlein A.B."/>
            <person name="Rusch D.R."/>
            <person name="Winton L.W."/>
            <person name="Adams G.A."/>
        </authorList>
    </citation>
    <scope>NUCLEOTIDE SEQUENCE [LARGE SCALE GENOMIC DNA]</scope>
    <source>
        <strain evidence="2 3">CPC 39397</strain>
    </source>
</reference>
<dbReference type="RefSeq" id="XP_069198041.1">
    <property type="nucleotide sequence ID" value="XM_069345833.1"/>
</dbReference>
<feature type="region of interest" description="Disordered" evidence="1">
    <location>
        <begin position="68"/>
        <end position="87"/>
    </location>
</feature>
<feature type="region of interest" description="Disordered" evidence="1">
    <location>
        <begin position="125"/>
        <end position="158"/>
    </location>
</feature>
<feature type="region of interest" description="Disordered" evidence="1">
    <location>
        <begin position="1039"/>
        <end position="1068"/>
    </location>
</feature>
<sequence>MNRFLNKKKSGDEVLSPPQAGKKWRKAKQKAPVEPQKPQLDLTAALPSTDDFRTSLIMPSLSTRFSMLREQDDPSSKLGKASDDSVLQPQRNSRLLDFGFSSNALNDIAEVSSINSSIRPPFANERHESYASEEGYGTDNDSSHGGSMMSRARPGEGNVLFGGRQKVYKIATGSARSISGASERNMGGRILYEDDLNMSAFQKYRQHQQREAAAQMAGEEHLTHEQDNDLGETGSLQHDSDETLNGIGLGLLHSDSTGPTSFKRSSDSTTTSAPSQERTSTSATSVASQAIGTAVTTPSQQPMPKTAPPPVPLERSLTKRRLYEQGLERNIHQQQSSTLTRLNSIQRHRSPTVGGVASPPTLSHSRSIGQMQERGFQPYVLQNSSQSAANAFPPLAIRKPSSTASSPVDSYPQSPLSPTMSDAEEYKTLHSALEPSDRGKATAMGAFNKPKQQYDENQYMQRQAQLQRSHQASISRQDSVDSTKRSDLARFDSARHTEEKVQPRSGSISSQTEPKPNMAFSVFQNAAVHNRTVHVDNPTAPPAAPLPPPPTMADTHKTFFGDISASDDEEEDVASESDRVGSHYAPNTFLASPPSNRFAPTPLPSVSEHPALRHESPSISELEEEPEEIDADGGNRVNDTIAQAEGNENVPFFTQMPAGLGPESEGRPGSSDDYKEDVDSPTIGKKDGLGGLIQHLRNTSDQSSIYGMASAMNATSTNSNAWDLDELDKFYGEGITTSPLNRRQSIPVRGQPLAPAPSKGNIYSSRPSTRDSEVIDGPMWQSDFKKQHTRDASTATQAERQAFDNELAARQKAIQEKMRSIVESESRATSPAPSAGGALKAFGMLKSKASQETMSSQGPPKTMKMRALGMQSSVQEKQSFYEDPQANDSGFISQTNGWTNTSNPQWPLGGFKEQKSSATHPSQRSPTQRAASRERSRTRSGSVASASRSRSRTNAYRDEFASPPEIPQLPQTRPSVDTAQSVTPPMTGDAQGRGRMRSSSKASAYFDHKPSFPAINTQVSGRMTPGGGSLASASTATFASSNSSMPRPSYSTTTSSKSGMSPLGVPHVSAVRPTGSLLRKKTITKADIGEPTLISSTSNVDTVDLPTARTIVQPPLIPALNPRRRVYTNGEGGPPEMGRSAFSPPPGQQAPGFVKPAGLRSVRSQDSIDGPAAKFDAIGSPVMNEAGMF</sequence>
<feature type="region of interest" description="Disordered" evidence="1">
    <location>
        <begin position="734"/>
        <end position="805"/>
    </location>
</feature>
<feature type="compositionally biased region" description="Polar residues" evidence="1">
    <location>
        <begin position="400"/>
        <end position="420"/>
    </location>
</feature>
<feature type="compositionally biased region" description="Basic and acidic residues" evidence="1">
    <location>
        <begin position="478"/>
        <end position="502"/>
    </location>
</feature>
<feature type="compositionally biased region" description="Low complexity" evidence="1">
    <location>
        <begin position="939"/>
        <end position="954"/>
    </location>
</feature>
<protein>
    <submittedName>
        <fullName evidence="2">Uncharacterized protein</fullName>
    </submittedName>
</protein>
<accession>A0ABR3P7U7</accession>
<feature type="compositionally biased region" description="Polar residues" evidence="1">
    <location>
        <begin position="504"/>
        <end position="514"/>
    </location>
</feature>
<evidence type="ECO:0000313" key="3">
    <source>
        <dbReference type="Proteomes" id="UP001562354"/>
    </source>
</evidence>
<feature type="compositionally biased region" description="Polar residues" evidence="1">
    <location>
        <begin position="886"/>
        <end position="905"/>
    </location>
</feature>
<feature type="region of interest" description="Disordered" evidence="1">
    <location>
        <begin position="204"/>
        <end position="313"/>
    </location>
</feature>
<evidence type="ECO:0000313" key="2">
    <source>
        <dbReference type="EMBL" id="KAL1301765.1"/>
    </source>
</evidence>
<feature type="region of interest" description="Disordered" evidence="1">
    <location>
        <begin position="1123"/>
        <end position="1180"/>
    </location>
</feature>
<dbReference type="EMBL" id="JBFMKM010000013">
    <property type="protein sequence ID" value="KAL1301765.1"/>
    <property type="molecule type" value="Genomic_DNA"/>
</dbReference>
<dbReference type="GeneID" id="95979662"/>
<comment type="caution">
    <text evidence="2">The sequence shown here is derived from an EMBL/GenBank/DDBJ whole genome shotgun (WGS) entry which is preliminary data.</text>
</comment>
<feature type="region of interest" description="Disordered" evidence="1">
    <location>
        <begin position="460"/>
        <end position="515"/>
    </location>
</feature>
<feature type="region of interest" description="Disordered" evidence="1">
    <location>
        <begin position="818"/>
        <end position="995"/>
    </location>
</feature>
<feature type="compositionally biased region" description="Polar residues" evidence="1">
    <location>
        <begin position="848"/>
        <end position="859"/>
    </location>
</feature>
<feature type="compositionally biased region" description="Basic and acidic residues" evidence="1">
    <location>
        <begin position="218"/>
        <end position="227"/>
    </location>
</feature>